<accession>A0A543AV48</accession>
<dbReference type="EMBL" id="VFOW01000001">
    <property type="protein sequence ID" value="TQL76424.1"/>
    <property type="molecule type" value="Genomic_DNA"/>
</dbReference>
<sequence>MTGQFARLGIYAGAFLTVAALLLLVFIPYGSGEFVITTLTAGLGVFLGTISALVIHIERKRQ</sequence>
<evidence type="ECO:0000313" key="3">
    <source>
        <dbReference type="Proteomes" id="UP000317043"/>
    </source>
</evidence>
<comment type="caution">
    <text evidence="2">The sequence shown here is derived from an EMBL/GenBank/DDBJ whole genome shotgun (WGS) entry which is preliminary data.</text>
</comment>
<feature type="transmembrane region" description="Helical" evidence="1">
    <location>
        <begin position="9"/>
        <end position="29"/>
    </location>
</feature>
<keyword evidence="3" id="KW-1185">Reference proteome</keyword>
<evidence type="ECO:0000256" key="1">
    <source>
        <dbReference type="SAM" id="Phobius"/>
    </source>
</evidence>
<name>A0A543AV48_9ACTN</name>
<organism evidence="2 3">
    <name type="scientific">Stackebrandtia endophytica</name>
    <dbReference type="NCBI Taxonomy" id="1496996"/>
    <lineage>
        <taxon>Bacteria</taxon>
        <taxon>Bacillati</taxon>
        <taxon>Actinomycetota</taxon>
        <taxon>Actinomycetes</taxon>
        <taxon>Glycomycetales</taxon>
        <taxon>Glycomycetaceae</taxon>
        <taxon>Stackebrandtia</taxon>
    </lineage>
</organism>
<dbReference type="AlphaFoldDB" id="A0A543AV48"/>
<keyword evidence="1" id="KW-0472">Membrane</keyword>
<evidence type="ECO:0000313" key="2">
    <source>
        <dbReference type="EMBL" id="TQL76424.1"/>
    </source>
</evidence>
<feature type="transmembrane region" description="Helical" evidence="1">
    <location>
        <begin position="35"/>
        <end position="57"/>
    </location>
</feature>
<keyword evidence="1" id="KW-0812">Transmembrane</keyword>
<gene>
    <name evidence="2" type="ORF">FB566_1953</name>
</gene>
<keyword evidence="1" id="KW-1133">Transmembrane helix</keyword>
<protein>
    <submittedName>
        <fullName evidence="2">Uncharacterized protein</fullName>
    </submittedName>
</protein>
<proteinExistence type="predicted"/>
<dbReference type="InParanoid" id="A0A543AV48"/>
<reference evidence="2 3" key="1">
    <citation type="submission" date="2019-06" db="EMBL/GenBank/DDBJ databases">
        <title>Sequencing the genomes of 1000 actinobacteria strains.</title>
        <authorList>
            <person name="Klenk H.-P."/>
        </authorList>
    </citation>
    <scope>NUCLEOTIDE SEQUENCE [LARGE SCALE GENOMIC DNA]</scope>
    <source>
        <strain evidence="2 3">DSM 45928</strain>
    </source>
</reference>
<dbReference type="RefSeq" id="WP_142037822.1">
    <property type="nucleotide sequence ID" value="NZ_JBHTGS010000001.1"/>
</dbReference>
<dbReference type="Proteomes" id="UP000317043">
    <property type="component" value="Unassembled WGS sequence"/>
</dbReference>
<dbReference type="OrthoDB" id="10005313at2"/>